<evidence type="ECO:0000256" key="1">
    <source>
        <dbReference type="SAM" id="Phobius"/>
    </source>
</evidence>
<evidence type="ECO:0000313" key="2">
    <source>
        <dbReference type="EMBL" id="SFV68940.1"/>
    </source>
</evidence>
<dbReference type="EMBL" id="FPHK01000127">
    <property type="protein sequence ID" value="SFV68940.1"/>
    <property type="molecule type" value="Genomic_DNA"/>
</dbReference>
<dbReference type="AlphaFoldDB" id="A0A1W1CST9"/>
<protein>
    <recommendedName>
        <fullName evidence="3">Type 4 fimbrial biogenesis protein PilX N-terminal domain-containing protein</fullName>
    </recommendedName>
</protein>
<proteinExistence type="predicted"/>
<keyword evidence="1" id="KW-0812">Transmembrane</keyword>
<keyword evidence="1" id="KW-1133">Transmembrane helix</keyword>
<keyword evidence="1" id="KW-0472">Membrane</keyword>
<feature type="transmembrane region" description="Helical" evidence="1">
    <location>
        <begin position="12"/>
        <end position="32"/>
    </location>
</feature>
<name>A0A1W1CST9_9ZZZZ</name>
<sequence>MKRAARSGFNLIMAIGMILILSGMAIMTMKYVSISAKHISDSYIKEQAEIFAQSVLEATILKIEGYDRETNGNCLSNLQFHSSDGRFDANVSITAYYLYQGKDNDGVNNYCGSLTNSIDTRESHGYVMIQSVITSNQNNKKIKGSTPIRIVKRSLQRP</sequence>
<organism evidence="2">
    <name type="scientific">hydrothermal vent metagenome</name>
    <dbReference type="NCBI Taxonomy" id="652676"/>
    <lineage>
        <taxon>unclassified sequences</taxon>
        <taxon>metagenomes</taxon>
        <taxon>ecological metagenomes</taxon>
    </lineage>
</organism>
<gene>
    <name evidence="2" type="ORF">MNB_SM-6-1079</name>
</gene>
<evidence type="ECO:0008006" key="3">
    <source>
        <dbReference type="Google" id="ProtNLM"/>
    </source>
</evidence>
<reference evidence="2" key="1">
    <citation type="submission" date="2016-10" db="EMBL/GenBank/DDBJ databases">
        <authorList>
            <person name="de Groot N.N."/>
        </authorList>
    </citation>
    <scope>NUCLEOTIDE SEQUENCE</scope>
</reference>
<accession>A0A1W1CST9</accession>